<organism evidence="1">
    <name type="scientific">Myoviridae sp. ctLnO19</name>
    <dbReference type="NCBI Taxonomy" id="2825085"/>
    <lineage>
        <taxon>Viruses</taxon>
        <taxon>Duplodnaviria</taxon>
        <taxon>Heunggongvirae</taxon>
        <taxon>Uroviricota</taxon>
        <taxon>Caudoviricetes</taxon>
    </lineage>
</organism>
<proteinExistence type="predicted"/>
<dbReference type="EMBL" id="BK015301">
    <property type="protein sequence ID" value="DAE00312.1"/>
    <property type="molecule type" value="Genomic_DNA"/>
</dbReference>
<name>A0A8S5P104_9CAUD</name>
<reference evidence="1" key="1">
    <citation type="journal article" date="2021" name="Proc. Natl. Acad. Sci. U.S.A.">
        <title>A Catalog of Tens of Thousands of Viruses from Human Metagenomes Reveals Hidden Associations with Chronic Diseases.</title>
        <authorList>
            <person name="Tisza M.J."/>
            <person name="Buck C.B."/>
        </authorList>
    </citation>
    <scope>NUCLEOTIDE SEQUENCE</scope>
    <source>
        <strain evidence="1">CtLnO19</strain>
    </source>
</reference>
<sequence>MIAKIKAWFLSTLLGRLYTAIMGIKTDIETGNTGITQEDILDPEKLFDKVEEKSSKLFDDVFKED</sequence>
<accession>A0A8S5P104</accession>
<evidence type="ECO:0000313" key="1">
    <source>
        <dbReference type="EMBL" id="DAE00312.1"/>
    </source>
</evidence>
<protein>
    <submittedName>
        <fullName evidence="1">Uncharacterized protein</fullName>
    </submittedName>
</protein>